<sequence length="228" mass="24619">MLVSNNFHGGSTQKVVNVQYYGAKGDADSDSMVLTPPSSPSQITFGSCCARLELLRALHFALSFNSCKNLRVENLTVMDSPRMHISLEKCTGVDASHLSITAPDASPNTDGIHITHSKNVKIANSFIGTVFNVTVDMARFVGTTNGVRIKTWQDSAVQVMDVLYQNIRGTSASEVAINLQCSNDRPCRNVLLQDVNLVGIGGDSAKSLCSNVQMIKRGTVIPPPRVHD</sequence>
<evidence type="ECO:0000256" key="2">
    <source>
        <dbReference type="ARBA" id="ARBA00008834"/>
    </source>
</evidence>
<evidence type="ECO:0000256" key="4">
    <source>
        <dbReference type="ARBA" id="ARBA00022525"/>
    </source>
</evidence>
<evidence type="ECO:0000256" key="6">
    <source>
        <dbReference type="ARBA" id="ARBA00023295"/>
    </source>
</evidence>
<evidence type="ECO:0000256" key="8">
    <source>
        <dbReference type="RuleBase" id="RU361169"/>
    </source>
</evidence>
<dbReference type="InterPro" id="IPR000743">
    <property type="entry name" value="Glyco_hydro_28"/>
</dbReference>
<evidence type="ECO:0000256" key="7">
    <source>
        <dbReference type="ARBA" id="ARBA00023316"/>
    </source>
</evidence>
<evidence type="ECO:0008006" key="11">
    <source>
        <dbReference type="Google" id="ProtNLM"/>
    </source>
</evidence>
<evidence type="ECO:0000256" key="3">
    <source>
        <dbReference type="ARBA" id="ARBA00022512"/>
    </source>
</evidence>
<dbReference type="Gene3D" id="2.160.20.10">
    <property type="entry name" value="Single-stranded right-handed beta-helix, Pectin lyase-like"/>
    <property type="match status" value="2"/>
</dbReference>
<dbReference type="PANTHER" id="PTHR31375">
    <property type="match status" value="1"/>
</dbReference>
<proteinExistence type="inferred from homology"/>
<keyword evidence="6 8" id="KW-0326">Glycosidase</keyword>
<evidence type="ECO:0000256" key="5">
    <source>
        <dbReference type="ARBA" id="ARBA00022801"/>
    </source>
</evidence>
<dbReference type="SUPFAM" id="SSF51126">
    <property type="entry name" value="Pectin lyase-like"/>
    <property type="match status" value="1"/>
</dbReference>
<keyword evidence="4" id="KW-0964">Secreted</keyword>
<protein>
    <recommendedName>
        <fullName evidence="11">Polygalacturonase</fullName>
    </recommendedName>
</protein>
<comment type="similarity">
    <text evidence="2 8">Belongs to the glycosyl hydrolase 28 family.</text>
</comment>
<dbReference type="Pfam" id="PF00295">
    <property type="entry name" value="Glyco_hydro_28"/>
    <property type="match status" value="2"/>
</dbReference>
<dbReference type="EMBL" id="AMZH03020970">
    <property type="protein sequence ID" value="RRT38684.1"/>
    <property type="molecule type" value="Genomic_DNA"/>
</dbReference>
<comment type="subcellular location">
    <subcellularLocation>
        <location evidence="1">Secreted</location>
        <location evidence="1">Cell wall</location>
    </subcellularLocation>
</comment>
<gene>
    <name evidence="9" type="ORF">B296_00041333</name>
</gene>
<keyword evidence="5 8" id="KW-0378">Hydrolase</keyword>
<dbReference type="GO" id="GO:0004650">
    <property type="term" value="F:polygalacturonase activity"/>
    <property type="evidence" value="ECO:0007669"/>
    <property type="project" value="InterPro"/>
</dbReference>
<dbReference type="InterPro" id="IPR012334">
    <property type="entry name" value="Pectin_lyas_fold"/>
</dbReference>
<keyword evidence="7" id="KW-0961">Cell wall biogenesis/degradation</keyword>
<accession>A0A426XGU4</accession>
<organism evidence="9 10">
    <name type="scientific">Ensete ventricosum</name>
    <name type="common">Abyssinian banana</name>
    <name type="synonym">Musa ensete</name>
    <dbReference type="NCBI Taxonomy" id="4639"/>
    <lineage>
        <taxon>Eukaryota</taxon>
        <taxon>Viridiplantae</taxon>
        <taxon>Streptophyta</taxon>
        <taxon>Embryophyta</taxon>
        <taxon>Tracheophyta</taxon>
        <taxon>Spermatophyta</taxon>
        <taxon>Magnoliopsida</taxon>
        <taxon>Liliopsida</taxon>
        <taxon>Zingiberales</taxon>
        <taxon>Musaceae</taxon>
        <taxon>Ensete</taxon>
    </lineage>
</organism>
<name>A0A426XGU4_ENSVE</name>
<comment type="caution">
    <text evidence="9">The sequence shown here is derived from an EMBL/GenBank/DDBJ whole genome shotgun (WGS) entry which is preliminary data.</text>
</comment>
<keyword evidence="3" id="KW-0134">Cell wall</keyword>
<dbReference type="AlphaFoldDB" id="A0A426XGU4"/>
<dbReference type="GO" id="GO:0005975">
    <property type="term" value="P:carbohydrate metabolic process"/>
    <property type="evidence" value="ECO:0007669"/>
    <property type="project" value="InterPro"/>
</dbReference>
<dbReference type="InterPro" id="IPR011050">
    <property type="entry name" value="Pectin_lyase_fold/virulence"/>
</dbReference>
<reference evidence="9 10" key="1">
    <citation type="journal article" date="2014" name="Agronomy (Basel)">
        <title>A Draft Genome Sequence for Ensete ventricosum, the Drought-Tolerant Tree Against Hunger.</title>
        <authorList>
            <person name="Harrison J."/>
            <person name="Moore K.A."/>
            <person name="Paszkiewicz K."/>
            <person name="Jones T."/>
            <person name="Grant M."/>
            <person name="Ambacheew D."/>
            <person name="Muzemil S."/>
            <person name="Studholme D.J."/>
        </authorList>
    </citation>
    <scope>NUCLEOTIDE SEQUENCE [LARGE SCALE GENOMIC DNA]</scope>
</reference>
<evidence type="ECO:0000256" key="1">
    <source>
        <dbReference type="ARBA" id="ARBA00004191"/>
    </source>
</evidence>
<dbReference type="Proteomes" id="UP000287651">
    <property type="component" value="Unassembled WGS sequence"/>
</dbReference>
<dbReference type="GO" id="GO:0071555">
    <property type="term" value="P:cell wall organization"/>
    <property type="evidence" value="ECO:0007669"/>
    <property type="project" value="UniProtKB-KW"/>
</dbReference>
<evidence type="ECO:0000313" key="9">
    <source>
        <dbReference type="EMBL" id="RRT38684.1"/>
    </source>
</evidence>
<evidence type="ECO:0000313" key="10">
    <source>
        <dbReference type="Proteomes" id="UP000287651"/>
    </source>
</evidence>